<dbReference type="Proteomes" id="UP001165289">
    <property type="component" value="Unassembled WGS sequence"/>
</dbReference>
<evidence type="ECO:0000256" key="3">
    <source>
        <dbReference type="ARBA" id="ARBA00022722"/>
    </source>
</evidence>
<keyword evidence="5" id="KW-0378">Hydrolase</keyword>
<keyword evidence="8" id="KW-1185">Reference proteome</keyword>
<evidence type="ECO:0000256" key="2">
    <source>
        <dbReference type="ARBA" id="ARBA00022490"/>
    </source>
</evidence>
<dbReference type="PANTHER" id="PTHR28511:SF1">
    <property type="entry name" value="ENDONUCLEASE V"/>
    <property type="match status" value="1"/>
</dbReference>
<gene>
    <name evidence="7" type="ORF">LOD99_6723</name>
</gene>
<protein>
    <submittedName>
        <fullName evidence="7">Endonuclease V isoform X1</fullName>
    </submittedName>
</protein>
<evidence type="ECO:0000256" key="5">
    <source>
        <dbReference type="ARBA" id="ARBA00022801"/>
    </source>
</evidence>
<comment type="caution">
    <text evidence="7">The sequence shown here is derived from an EMBL/GenBank/DDBJ whole genome shotgun (WGS) entry which is preliminary data.</text>
</comment>
<evidence type="ECO:0000313" key="7">
    <source>
        <dbReference type="EMBL" id="KAI6649557.1"/>
    </source>
</evidence>
<dbReference type="GO" id="GO:0003727">
    <property type="term" value="F:single-stranded RNA binding"/>
    <property type="evidence" value="ECO:0007669"/>
    <property type="project" value="TreeGrafter"/>
</dbReference>
<evidence type="ECO:0000256" key="6">
    <source>
        <dbReference type="SAM" id="MobiDB-lite"/>
    </source>
</evidence>
<sequence length="170" mass="18990">MAARYPHIDSDDDDLHYQSYSDHDSDNGSDHDSPSKATEPQKDQPGVNELVQGLTSLAIKGNRSDAPEENSVANTWVVHRNSHPELDRYKALWAEEQLELKQKLSVEDCPGVLAWKKGLNPFGNLKLVGGVDISFIKGDEVNACAMLVILEFPSLKLLHQVILHHTYHNL</sequence>
<organism evidence="7 8">
    <name type="scientific">Oopsacas minuta</name>
    <dbReference type="NCBI Taxonomy" id="111878"/>
    <lineage>
        <taxon>Eukaryota</taxon>
        <taxon>Metazoa</taxon>
        <taxon>Porifera</taxon>
        <taxon>Hexactinellida</taxon>
        <taxon>Hexasterophora</taxon>
        <taxon>Lyssacinosida</taxon>
        <taxon>Leucopsacidae</taxon>
        <taxon>Oopsacas</taxon>
    </lineage>
</organism>
<dbReference type="Gene3D" id="3.30.2170.10">
    <property type="entry name" value="archaeoglobus fulgidus dsm 4304 superfamily"/>
    <property type="match status" value="1"/>
</dbReference>
<feature type="compositionally biased region" description="Basic and acidic residues" evidence="6">
    <location>
        <begin position="21"/>
        <end position="42"/>
    </location>
</feature>
<comment type="subcellular location">
    <subcellularLocation>
        <location evidence="1">Cytoplasm</location>
    </subcellularLocation>
</comment>
<dbReference type="GO" id="GO:0005737">
    <property type="term" value="C:cytoplasm"/>
    <property type="evidence" value="ECO:0007669"/>
    <property type="project" value="UniProtKB-SubCell"/>
</dbReference>
<keyword evidence="2" id="KW-0963">Cytoplasm</keyword>
<evidence type="ECO:0000256" key="4">
    <source>
        <dbReference type="ARBA" id="ARBA00022759"/>
    </source>
</evidence>
<keyword evidence="4 7" id="KW-0255">Endonuclease</keyword>
<dbReference type="InterPro" id="IPR007581">
    <property type="entry name" value="Endonuclease-V"/>
</dbReference>
<name>A0AAV7JL83_9METZ</name>
<reference evidence="7 8" key="1">
    <citation type="journal article" date="2023" name="BMC Biol.">
        <title>The compact genome of the sponge Oopsacas minuta (Hexactinellida) is lacking key metazoan core genes.</title>
        <authorList>
            <person name="Santini S."/>
            <person name="Schenkelaars Q."/>
            <person name="Jourda C."/>
            <person name="Duchesne M."/>
            <person name="Belahbib H."/>
            <person name="Rocher C."/>
            <person name="Selva M."/>
            <person name="Riesgo A."/>
            <person name="Vervoort M."/>
            <person name="Leys S.P."/>
            <person name="Kodjabachian L."/>
            <person name="Le Bivic A."/>
            <person name="Borchiellini C."/>
            <person name="Claverie J.M."/>
            <person name="Renard E."/>
        </authorList>
    </citation>
    <scope>NUCLEOTIDE SEQUENCE [LARGE SCALE GENOMIC DNA]</scope>
    <source>
        <strain evidence="7">SPO-2</strain>
    </source>
</reference>
<dbReference type="GO" id="GO:0006281">
    <property type="term" value="P:DNA repair"/>
    <property type="evidence" value="ECO:0007669"/>
    <property type="project" value="InterPro"/>
</dbReference>
<accession>A0AAV7JL83</accession>
<evidence type="ECO:0000313" key="8">
    <source>
        <dbReference type="Proteomes" id="UP001165289"/>
    </source>
</evidence>
<proteinExistence type="predicted"/>
<dbReference type="EMBL" id="JAKMXF010000320">
    <property type="protein sequence ID" value="KAI6649557.1"/>
    <property type="molecule type" value="Genomic_DNA"/>
</dbReference>
<dbReference type="GO" id="GO:0016891">
    <property type="term" value="F:RNA endonuclease activity producing 5'-phosphomonoesters, hydrolytic mechanism"/>
    <property type="evidence" value="ECO:0007669"/>
    <property type="project" value="TreeGrafter"/>
</dbReference>
<dbReference type="PANTHER" id="PTHR28511">
    <property type="entry name" value="ENDONUCLEASE V"/>
    <property type="match status" value="1"/>
</dbReference>
<dbReference type="AlphaFoldDB" id="A0AAV7JL83"/>
<evidence type="ECO:0000256" key="1">
    <source>
        <dbReference type="ARBA" id="ARBA00004496"/>
    </source>
</evidence>
<keyword evidence="3" id="KW-0540">Nuclease</keyword>
<dbReference type="GO" id="GO:0005730">
    <property type="term" value="C:nucleolus"/>
    <property type="evidence" value="ECO:0007669"/>
    <property type="project" value="TreeGrafter"/>
</dbReference>
<feature type="region of interest" description="Disordered" evidence="6">
    <location>
        <begin position="1"/>
        <end position="48"/>
    </location>
</feature>